<protein>
    <submittedName>
        <fullName evidence="4">Putative tetratricopeptide repeat family protein</fullName>
    </submittedName>
</protein>
<sequence length="260" mass="29074">MTRQQAPGGIAGVYKGTRAIVIGTGTTKRKSAVAMLFYAEQTSEQEVAIQPLNSSFLPLAPAEMLPLDEFLAKFTPEPEIFEKKTLPAIKALRKTLARAERLRGQGETYSAEYEFNNALNMDDTNARANFGLGLTYLDRGDTDQAEKVLKRLMRLEEAYTKENKYLFNEFGIKLRKSGMLDQALAYYGRALTLAATDEHLFYNIARVLYEKRDYARALEFAGRALRLNPQLKVAAQLVAVIRKQATAPGVSPEDVSHLDE</sequence>
<keyword evidence="1" id="KW-0677">Repeat</keyword>
<dbReference type="eggNOG" id="COG0457">
    <property type="taxonomic scope" value="Bacteria"/>
</dbReference>
<dbReference type="PATRIC" id="fig|1121448.10.peg.2614"/>
<evidence type="ECO:0000256" key="1">
    <source>
        <dbReference type="ARBA" id="ARBA00022737"/>
    </source>
</evidence>
<evidence type="ECO:0000313" key="4">
    <source>
        <dbReference type="EMBL" id="AGW14390.1"/>
    </source>
</evidence>
<name>T2GCT1_MEGG1</name>
<dbReference type="InterPro" id="IPR019734">
    <property type="entry name" value="TPR_rpt"/>
</dbReference>
<dbReference type="InterPro" id="IPR011990">
    <property type="entry name" value="TPR-like_helical_dom_sf"/>
</dbReference>
<evidence type="ECO:0000256" key="2">
    <source>
        <dbReference type="ARBA" id="ARBA00022803"/>
    </source>
</evidence>
<organism evidence="4 5">
    <name type="scientific">Megalodesulfovibrio gigas (strain ATCC 19364 / DSM 1382 / NCIMB 9332 / VKM B-1759)</name>
    <name type="common">Desulfovibrio gigas</name>
    <dbReference type="NCBI Taxonomy" id="1121448"/>
    <lineage>
        <taxon>Bacteria</taxon>
        <taxon>Pseudomonadati</taxon>
        <taxon>Thermodesulfobacteriota</taxon>
        <taxon>Desulfovibrionia</taxon>
        <taxon>Desulfovibrionales</taxon>
        <taxon>Desulfovibrionaceae</taxon>
        <taxon>Megalodesulfovibrio</taxon>
    </lineage>
</organism>
<keyword evidence="2 3" id="KW-0802">TPR repeat</keyword>
<feature type="repeat" description="TPR" evidence="3">
    <location>
        <begin position="126"/>
        <end position="159"/>
    </location>
</feature>
<accession>T2GCT1</accession>
<feature type="repeat" description="TPR" evidence="3">
    <location>
        <begin position="198"/>
        <end position="231"/>
    </location>
</feature>
<reference evidence="5" key="2">
    <citation type="submission" date="2013-07" db="EMBL/GenBank/DDBJ databases">
        <authorList>
            <person name="Morais-Silva F.O."/>
            <person name="Rezende A.M."/>
            <person name="Pimentel C."/>
            <person name="Resende D.M."/>
            <person name="Santos C.I."/>
            <person name="Clemente C."/>
            <person name="de Oliveira L.M."/>
            <person name="da Silva S.M."/>
            <person name="Costa D.A."/>
            <person name="Varela-Raposo A."/>
            <person name="Horacio E.C.A."/>
            <person name="Matos M."/>
            <person name="Flores O."/>
            <person name="Ruiz J.C."/>
            <person name="Rodrigues-Pousada C."/>
        </authorList>
    </citation>
    <scope>NUCLEOTIDE SEQUENCE [LARGE SCALE GENOMIC DNA]</scope>
    <source>
        <strain evidence="5">ATCC 19364 / DSM 1382 / NCIMB 9332 / VKM B-1759</strain>
    </source>
</reference>
<dbReference type="RefSeq" id="WP_021761403.1">
    <property type="nucleotide sequence ID" value="NC_022444.1"/>
</dbReference>
<dbReference type="KEGG" id="dgg:DGI_2659"/>
<dbReference type="HOGENOM" id="CLU_069326_1_0_7"/>
<evidence type="ECO:0000256" key="3">
    <source>
        <dbReference type="PROSITE-ProRule" id="PRU00339"/>
    </source>
</evidence>
<dbReference type="Pfam" id="PF07719">
    <property type="entry name" value="TPR_2"/>
    <property type="match status" value="1"/>
</dbReference>
<dbReference type="EMBL" id="CP006585">
    <property type="protein sequence ID" value="AGW14390.1"/>
    <property type="molecule type" value="Genomic_DNA"/>
</dbReference>
<dbReference type="Proteomes" id="UP000016587">
    <property type="component" value="Chromosome"/>
</dbReference>
<gene>
    <name evidence="4" type="ORF">DGI_2659</name>
</gene>
<reference evidence="4 5" key="1">
    <citation type="journal article" date="2013" name="J. Bacteriol.">
        <title>Roles of HynAB and Ech, the only two hydrogenases found in the model sulfate reducer Desulfovibrio gigas.</title>
        <authorList>
            <person name="Morais-Silva F.O."/>
            <person name="Santos C.I."/>
            <person name="Rodrigues R."/>
            <person name="Pereira I.A."/>
            <person name="Rodrigues-Pousada C."/>
        </authorList>
    </citation>
    <scope>NUCLEOTIDE SEQUENCE [LARGE SCALE GENOMIC DNA]</scope>
    <source>
        <strain evidence="5">ATCC 19364 / DSM 1382 / NCIMB 9332 / VKM B-1759</strain>
    </source>
</reference>
<dbReference type="AlphaFoldDB" id="T2GCT1"/>
<dbReference type="InterPro" id="IPR013105">
    <property type="entry name" value="TPR_2"/>
</dbReference>
<dbReference type="SUPFAM" id="SSF48452">
    <property type="entry name" value="TPR-like"/>
    <property type="match status" value="1"/>
</dbReference>
<evidence type="ECO:0000313" key="5">
    <source>
        <dbReference type="Proteomes" id="UP000016587"/>
    </source>
</evidence>
<dbReference type="PROSITE" id="PS50005">
    <property type="entry name" value="TPR"/>
    <property type="match status" value="2"/>
</dbReference>
<proteinExistence type="predicted"/>
<keyword evidence="5" id="KW-1185">Reference proteome</keyword>
<dbReference type="Pfam" id="PF14559">
    <property type="entry name" value="TPR_19"/>
    <property type="match status" value="1"/>
</dbReference>
<dbReference type="SMART" id="SM00028">
    <property type="entry name" value="TPR"/>
    <property type="match status" value="3"/>
</dbReference>
<dbReference type="STRING" id="1121448.DGI_2659"/>
<dbReference type="OrthoDB" id="5469953at2"/>
<dbReference type="Gene3D" id="1.25.40.10">
    <property type="entry name" value="Tetratricopeptide repeat domain"/>
    <property type="match status" value="2"/>
</dbReference>